<dbReference type="GO" id="GO:0005737">
    <property type="term" value="C:cytoplasm"/>
    <property type="evidence" value="ECO:0007669"/>
    <property type="project" value="TreeGrafter"/>
</dbReference>
<dbReference type="OrthoDB" id="3223806at2759"/>
<dbReference type="GO" id="GO:0006508">
    <property type="term" value="P:proteolysis"/>
    <property type="evidence" value="ECO:0007669"/>
    <property type="project" value="InterPro"/>
</dbReference>
<evidence type="ECO:0000313" key="4">
    <source>
        <dbReference type="Proteomes" id="UP000799324"/>
    </source>
</evidence>
<comment type="similarity">
    <text evidence="1">Belongs to the peptidase C14B family.</text>
</comment>
<dbReference type="AlphaFoldDB" id="A0A6A6SI22"/>
<evidence type="ECO:0000259" key="2">
    <source>
        <dbReference type="Pfam" id="PF00656"/>
    </source>
</evidence>
<sequence>MSSEAITHWALIIGVNYYPGRNNRNLKGCVQDTISTKLYLNNTIKSGLDIVVLTASTPSIDGNPPPEKPEAWPTYHQVKCQLERIIDMSKSGDHVYIHYSGHGTKVNEKGRRYLALLLLDDNGCKSRHFRTSRNLAPDLQKMVEKGLRVTLVLDCCFSGRVARNSDYHGFDVRYLEYDPIPDSAAIHKEETTPLDKTNILRDRSTETN</sequence>
<accession>A0A6A6SI22</accession>
<dbReference type="InterPro" id="IPR050452">
    <property type="entry name" value="Metacaspase"/>
</dbReference>
<dbReference type="PANTHER" id="PTHR48104">
    <property type="entry name" value="METACASPASE-4"/>
    <property type="match status" value="1"/>
</dbReference>
<dbReference type="Proteomes" id="UP000799324">
    <property type="component" value="Unassembled WGS sequence"/>
</dbReference>
<dbReference type="EMBL" id="MU004659">
    <property type="protein sequence ID" value="KAF2647210.1"/>
    <property type="molecule type" value="Genomic_DNA"/>
</dbReference>
<keyword evidence="4" id="KW-1185">Reference proteome</keyword>
<protein>
    <recommendedName>
        <fullName evidence="2">Peptidase C14 caspase domain-containing protein</fullName>
    </recommendedName>
</protein>
<dbReference type="GO" id="GO:0004197">
    <property type="term" value="F:cysteine-type endopeptidase activity"/>
    <property type="evidence" value="ECO:0007669"/>
    <property type="project" value="InterPro"/>
</dbReference>
<feature type="domain" description="Peptidase C14 caspase" evidence="2">
    <location>
        <begin position="8"/>
        <end position="162"/>
    </location>
</feature>
<dbReference type="Gene3D" id="3.40.50.1460">
    <property type="match status" value="1"/>
</dbReference>
<gene>
    <name evidence="3" type="ORF">K491DRAFT_723631</name>
</gene>
<proteinExistence type="inferred from homology"/>
<dbReference type="PANTHER" id="PTHR48104:SF30">
    <property type="entry name" value="METACASPASE-1"/>
    <property type="match status" value="1"/>
</dbReference>
<dbReference type="InterPro" id="IPR011600">
    <property type="entry name" value="Pept_C14_caspase"/>
</dbReference>
<reference evidence="3" key="1">
    <citation type="journal article" date="2020" name="Stud. Mycol.">
        <title>101 Dothideomycetes genomes: a test case for predicting lifestyles and emergence of pathogens.</title>
        <authorList>
            <person name="Haridas S."/>
            <person name="Albert R."/>
            <person name="Binder M."/>
            <person name="Bloem J."/>
            <person name="Labutti K."/>
            <person name="Salamov A."/>
            <person name="Andreopoulos B."/>
            <person name="Baker S."/>
            <person name="Barry K."/>
            <person name="Bills G."/>
            <person name="Bluhm B."/>
            <person name="Cannon C."/>
            <person name="Castanera R."/>
            <person name="Culley D."/>
            <person name="Daum C."/>
            <person name="Ezra D."/>
            <person name="Gonzalez J."/>
            <person name="Henrissat B."/>
            <person name="Kuo A."/>
            <person name="Liang C."/>
            <person name="Lipzen A."/>
            <person name="Lutzoni F."/>
            <person name="Magnuson J."/>
            <person name="Mondo S."/>
            <person name="Nolan M."/>
            <person name="Ohm R."/>
            <person name="Pangilinan J."/>
            <person name="Park H.-J."/>
            <person name="Ramirez L."/>
            <person name="Alfaro M."/>
            <person name="Sun H."/>
            <person name="Tritt A."/>
            <person name="Yoshinaga Y."/>
            <person name="Zwiers L.-H."/>
            <person name="Turgeon B."/>
            <person name="Goodwin S."/>
            <person name="Spatafora J."/>
            <person name="Crous P."/>
            <person name="Grigoriev I."/>
        </authorList>
    </citation>
    <scope>NUCLEOTIDE SEQUENCE</scope>
    <source>
        <strain evidence="3">CBS 122681</strain>
    </source>
</reference>
<organism evidence="3 4">
    <name type="scientific">Lophiostoma macrostomum CBS 122681</name>
    <dbReference type="NCBI Taxonomy" id="1314788"/>
    <lineage>
        <taxon>Eukaryota</taxon>
        <taxon>Fungi</taxon>
        <taxon>Dikarya</taxon>
        <taxon>Ascomycota</taxon>
        <taxon>Pezizomycotina</taxon>
        <taxon>Dothideomycetes</taxon>
        <taxon>Pleosporomycetidae</taxon>
        <taxon>Pleosporales</taxon>
        <taxon>Lophiostomataceae</taxon>
        <taxon>Lophiostoma</taxon>
    </lineage>
</organism>
<dbReference type="Pfam" id="PF00656">
    <property type="entry name" value="Peptidase_C14"/>
    <property type="match status" value="1"/>
</dbReference>
<name>A0A6A6SI22_9PLEO</name>
<evidence type="ECO:0000313" key="3">
    <source>
        <dbReference type="EMBL" id="KAF2647210.1"/>
    </source>
</evidence>
<evidence type="ECO:0000256" key="1">
    <source>
        <dbReference type="ARBA" id="ARBA00009005"/>
    </source>
</evidence>